<feature type="transmembrane region" description="Helical" evidence="1">
    <location>
        <begin position="183"/>
        <end position="204"/>
    </location>
</feature>
<feature type="transmembrane region" description="Helical" evidence="1">
    <location>
        <begin position="210"/>
        <end position="228"/>
    </location>
</feature>
<dbReference type="Pfam" id="PF20153">
    <property type="entry name" value="DUF6535"/>
    <property type="match status" value="1"/>
</dbReference>
<comment type="caution">
    <text evidence="3">The sequence shown here is derived from an EMBL/GenBank/DDBJ whole genome shotgun (WGS) entry which is preliminary data.</text>
</comment>
<accession>A0A8H4QIA1</accession>
<organism evidence="3 4">
    <name type="scientific">Agrocybe pediades</name>
    <dbReference type="NCBI Taxonomy" id="84607"/>
    <lineage>
        <taxon>Eukaryota</taxon>
        <taxon>Fungi</taxon>
        <taxon>Dikarya</taxon>
        <taxon>Basidiomycota</taxon>
        <taxon>Agaricomycotina</taxon>
        <taxon>Agaricomycetes</taxon>
        <taxon>Agaricomycetidae</taxon>
        <taxon>Agaricales</taxon>
        <taxon>Agaricineae</taxon>
        <taxon>Strophariaceae</taxon>
        <taxon>Agrocybe</taxon>
    </lineage>
</organism>
<keyword evidence="1" id="KW-0472">Membrane</keyword>
<name>A0A8H4QIA1_9AGAR</name>
<protein>
    <recommendedName>
        <fullName evidence="2">DUF6535 domain-containing protein</fullName>
    </recommendedName>
</protein>
<sequence length="704" mass="79160">MVDAKVDGYQPNNYVDPSANLWSTYLSKSEKHHKAMAENWKGDMDAILIFAGLFLTSVTAFIVESYKNLSPDTGDTTVLLLIQISEQLAMLHPNNTVAASVPLPALPQQGFTPSLSALACNTLWFLSLSASLLCALSATLVKQWTRQYLQASNSRPAPQDRARLSTYLDGGIKHYQMPTIVEIIPMLLHTSLFLFFAGLVFFLIPINTSLQYLILAVLCFCCGLYFLVTILPMFDLCCPYWTPFSSVLWSLLVQLQLLYRRDADGNRVPILSHMSEAREKDATDTKPERDERDMKAMCWTISSLRENHEFERFVEVIPDVVSGIDYSAKWLLDALMVHADINVRLGHRIPRLLTSCTSGLLEISVAEKRSITCLKSIWSLTMLSIPQPLNPNSRFEVFRDNLRFKEDTFDLFYNVRRAVPSVSEYIQSASVVIARSLLDMQLERADSMAVQLEDFLLTSGSLVSIPSLHINSPQSSKQDLLSALRHRMKIITEYTNEERPMTVPYPHVLTEAAAMLHHQLASVAMPSSGSIDPQFCEELLDCFRNFRIVLNQAGFNLALSYVAEMLESKSLPHEAFNTIRRTFFRVRFDLPLSAKSQETLVHHLDAATEQTASSSTRLPQSIIEIILGLTRALTEPNHIIKARKILQEHIQTMPSHAARSALDRFNDKVPQGPMLDLFALHVYADAKPIRRQSHSGVLPGSTGT</sequence>
<gene>
    <name evidence="3" type="ORF">D9613_004156</name>
</gene>
<reference evidence="3 4" key="1">
    <citation type="submission" date="2019-12" db="EMBL/GenBank/DDBJ databases">
        <authorList>
            <person name="Floudas D."/>
            <person name="Bentzer J."/>
            <person name="Ahren D."/>
            <person name="Johansson T."/>
            <person name="Persson P."/>
            <person name="Tunlid A."/>
        </authorList>
    </citation>
    <scope>NUCLEOTIDE SEQUENCE [LARGE SCALE GENOMIC DNA]</scope>
    <source>
        <strain evidence="3 4">CBS 102.39</strain>
    </source>
</reference>
<keyword evidence="1" id="KW-0812">Transmembrane</keyword>
<feature type="transmembrane region" description="Helical" evidence="1">
    <location>
        <begin position="46"/>
        <end position="63"/>
    </location>
</feature>
<evidence type="ECO:0000259" key="2">
    <source>
        <dbReference type="Pfam" id="PF20153"/>
    </source>
</evidence>
<keyword evidence="4" id="KW-1185">Reference proteome</keyword>
<feature type="domain" description="DUF6535" evidence="2">
    <location>
        <begin position="22"/>
        <end position="204"/>
    </location>
</feature>
<evidence type="ECO:0000313" key="4">
    <source>
        <dbReference type="Proteomes" id="UP000521872"/>
    </source>
</evidence>
<keyword evidence="1" id="KW-1133">Transmembrane helix</keyword>
<dbReference type="InterPro" id="IPR045338">
    <property type="entry name" value="DUF6535"/>
</dbReference>
<dbReference type="AlphaFoldDB" id="A0A8H4QIA1"/>
<dbReference type="EMBL" id="JAACJL010000057">
    <property type="protein sequence ID" value="KAF4611438.1"/>
    <property type="molecule type" value="Genomic_DNA"/>
</dbReference>
<dbReference type="Proteomes" id="UP000521872">
    <property type="component" value="Unassembled WGS sequence"/>
</dbReference>
<evidence type="ECO:0000313" key="3">
    <source>
        <dbReference type="EMBL" id="KAF4611438.1"/>
    </source>
</evidence>
<proteinExistence type="predicted"/>
<evidence type="ECO:0000256" key="1">
    <source>
        <dbReference type="SAM" id="Phobius"/>
    </source>
</evidence>